<accession>A0A9W4E9H2</accession>
<sequence>MRVTRDGAVWHISLDALTCAANDR</sequence>
<evidence type="ECO:0000313" key="2">
    <source>
        <dbReference type="Proteomes" id="UP001153328"/>
    </source>
</evidence>
<reference evidence="1" key="1">
    <citation type="submission" date="2021-06" db="EMBL/GenBank/DDBJ databases">
        <authorList>
            <person name="Arsene-Ploetze F."/>
        </authorList>
    </citation>
    <scope>NUCLEOTIDE SEQUENCE</scope>
    <source>
        <strain evidence="1">SBRY1</strain>
    </source>
</reference>
<dbReference type="AlphaFoldDB" id="A0A9W4E9H2"/>
<comment type="caution">
    <text evidence="1">The sequence shown here is derived from an EMBL/GenBank/DDBJ whole genome shotgun (WGS) entry which is preliminary data.</text>
</comment>
<evidence type="ECO:0000313" key="1">
    <source>
        <dbReference type="EMBL" id="CAG7625965.1"/>
    </source>
</evidence>
<dbReference type="Proteomes" id="UP001153328">
    <property type="component" value="Unassembled WGS sequence"/>
</dbReference>
<dbReference type="EMBL" id="CAJVAX010000012">
    <property type="protein sequence ID" value="CAG7625965.1"/>
    <property type="molecule type" value="Genomic_DNA"/>
</dbReference>
<gene>
    <name evidence="1" type="ORF">SBRY_20214</name>
</gene>
<organism evidence="1 2">
    <name type="scientific">Actinacidiphila bryophytorum</name>
    <dbReference type="NCBI Taxonomy" id="1436133"/>
    <lineage>
        <taxon>Bacteria</taxon>
        <taxon>Bacillati</taxon>
        <taxon>Actinomycetota</taxon>
        <taxon>Actinomycetes</taxon>
        <taxon>Kitasatosporales</taxon>
        <taxon>Streptomycetaceae</taxon>
        <taxon>Actinacidiphila</taxon>
    </lineage>
</organism>
<protein>
    <submittedName>
        <fullName evidence="1">Uncharacterized protein</fullName>
    </submittedName>
</protein>
<proteinExistence type="predicted"/>
<name>A0A9W4E9H2_9ACTN</name>
<keyword evidence="2" id="KW-1185">Reference proteome</keyword>